<proteinExistence type="predicted"/>
<name>A0AAV2A7D3_9ARAC</name>
<sequence>MSAPALHDLQFSRNKFPEFQLPDVWRISTSKSNDLLWNIVLAYLNSFPVSNDNELTRRITCLTGHREVNVSIKQFIETYNPFLNRNAYFHDELMIDLVNKFKNRVEDNINNGGRLFPTPDKESEYLEASSKLLFCNILLISLEAKTTKVFPAETIYRNSISILENLNSERRDGQDRFSFCVPKEMGIEKKRQALTEILKRTKKFKNKENIIKKVSNLPYITENFLLSLLKNDYSVIIPIIYESSSVLSKLADAGFETDPRTKDSSGKSAFFYALKTEKPQDIVFFLYDHAANACLKTSASVRTPNPVIVENLLNFKYYLKELLKQIESEEMNENSRCLLRDLCRFNEFQTEICKNLNIIRNRINYYEEDKTGKKIETSRRKETILTILKTYEAHFNYTDGESEPFKYTDAFNNYHLHEFSMHKNYFNNLDFNTVLMFFDNLYLLKERLILEKDAYLNVESSFFLYVSFRKHLKKYQKMLDIYFPSEILSFQERLLLRKKLCSFRKTLEETKLSEKNMVDTIPDEVVKTLTNLPEIYGDFFISRLHHYLEAATKVTVKDSKSILVIERCLQVIGECCIESEFKSVQSIIISALSKDFSKCLNKIRHNLSHIEYHEIFYRIKLEEDIELFIEIQKELFNFKKLLSPIYSIHKYGLDQYFLTYFMKSVKQCREINILEERENQPKAILPSFDFFRDIKESELSVSTKSCLVSWKRCIDYIYSSIREEINDLNRNGNILNENSISHYKQIVKNMLSAIEEALKNFEFTTPKEVAELDSLFFLPRKRFNLYY</sequence>
<keyword evidence="2" id="KW-1185">Reference proteome</keyword>
<organism evidence="1 2">
    <name type="scientific">Larinioides sclopetarius</name>
    <dbReference type="NCBI Taxonomy" id="280406"/>
    <lineage>
        <taxon>Eukaryota</taxon>
        <taxon>Metazoa</taxon>
        <taxon>Ecdysozoa</taxon>
        <taxon>Arthropoda</taxon>
        <taxon>Chelicerata</taxon>
        <taxon>Arachnida</taxon>
        <taxon>Araneae</taxon>
        <taxon>Araneomorphae</taxon>
        <taxon>Entelegynae</taxon>
        <taxon>Araneoidea</taxon>
        <taxon>Araneidae</taxon>
        <taxon>Larinioides</taxon>
    </lineage>
</organism>
<dbReference type="Proteomes" id="UP001497382">
    <property type="component" value="Unassembled WGS sequence"/>
</dbReference>
<comment type="caution">
    <text evidence="1">The sequence shown here is derived from an EMBL/GenBank/DDBJ whole genome shotgun (WGS) entry which is preliminary data.</text>
</comment>
<evidence type="ECO:0000313" key="2">
    <source>
        <dbReference type="Proteomes" id="UP001497382"/>
    </source>
</evidence>
<reference evidence="1 2" key="1">
    <citation type="submission" date="2024-04" db="EMBL/GenBank/DDBJ databases">
        <authorList>
            <person name="Rising A."/>
            <person name="Reimegard J."/>
            <person name="Sonavane S."/>
            <person name="Akerstrom W."/>
            <person name="Nylinder S."/>
            <person name="Hedman E."/>
            <person name="Kallberg Y."/>
        </authorList>
    </citation>
    <scope>NUCLEOTIDE SEQUENCE [LARGE SCALE GENOMIC DNA]</scope>
</reference>
<dbReference type="AlphaFoldDB" id="A0AAV2A7D3"/>
<gene>
    <name evidence="1" type="ORF">LARSCL_LOCUS10668</name>
</gene>
<protein>
    <submittedName>
        <fullName evidence="1">Uncharacterized protein</fullName>
    </submittedName>
</protein>
<dbReference type="EMBL" id="CAXIEN010000126">
    <property type="protein sequence ID" value="CAL1279912.1"/>
    <property type="molecule type" value="Genomic_DNA"/>
</dbReference>
<accession>A0AAV2A7D3</accession>
<evidence type="ECO:0000313" key="1">
    <source>
        <dbReference type="EMBL" id="CAL1279912.1"/>
    </source>
</evidence>